<dbReference type="InterPro" id="IPR009068">
    <property type="entry name" value="uS15_NS1_RNA-bd_sf"/>
</dbReference>
<organism evidence="1 2">
    <name type="scientific">Gopherus agassizii</name>
    <name type="common">Agassiz's desert tortoise</name>
    <dbReference type="NCBI Taxonomy" id="38772"/>
    <lineage>
        <taxon>Eukaryota</taxon>
        <taxon>Metazoa</taxon>
        <taxon>Chordata</taxon>
        <taxon>Craniata</taxon>
        <taxon>Vertebrata</taxon>
        <taxon>Euteleostomi</taxon>
        <taxon>Archelosauria</taxon>
        <taxon>Testudinata</taxon>
        <taxon>Testudines</taxon>
        <taxon>Cryptodira</taxon>
        <taxon>Durocryptodira</taxon>
        <taxon>Testudinoidea</taxon>
        <taxon>Testudinidae</taxon>
        <taxon>Gopherus</taxon>
    </lineage>
</organism>
<accession>A0A452HUL9</accession>
<evidence type="ECO:0000313" key="2">
    <source>
        <dbReference type="Proteomes" id="UP000291020"/>
    </source>
</evidence>
<dbReference type="Proteomes" id="UP000291020">
    <property type="component" value="Unassembled WGS sequence"/>
</dbReference>
<protein>
    <recommendedName>
        <fullName evidence="3">WHEP-TRS domain-containing protein</fullName>
    </recommendedName>
</protein>
<dbReference type="Ensembl" id="ENSGAGT00000021476.1">
    <property type="protein sequence ID" value="ENSGAGP00000018839.1"/>
    <property type="gene ID" value="ENSGAGG00000013942.1"/>
</dbReference>
<sequence>MADIQNGDSCSSSPLELFERVTAQGEKVRSLKAGKASTVILFHLLNFFHFVA</sequence>
<dbReference type="STRING" id="38772.ENSGAGP00000018839"/>
<reference evidence="1" key="3">
    <citation type="submission" date="2025-09" db="UniProtKB">
        <authorList>
            <consortium name="Ensembl"/>
        </authorList>
    </citation>
    <scope>IDENTIFICATION</scope>
</reference>
<dbReference type="SUPFAM" id="SSF47060">
    <property type="entry name" value="S15/NS1 RNA-binding domain"/>
    <property type="match status" value="1"/>
</dbReference>
<evidence type="ECO:0008006" key="3">
    <source>
        <dbReference type="Google" id="ProtNLM"/>
    </source>
</evidence>
<dbReference type="Gene3D" id="1.10.287.10">
    <property type="entry name" value="S15/NS1, RNA-binding"/>
    <property type="match status" value="1"/>
</dbReference>
<name>A0A452HUL9_9SAUR</name>
<dbReference type="AlphaFoldDB" id="A0A452HUL9"/>
<reference evidence="1" key="2">
    <citation type="submission" date="2025-08" db="UniProtKB">
        <authorList>
            <consortium name="Ensembl"/>
        </authorList>
    </citation>
    <scope>IDENTIFICATION</scope>
</reference>
<reference evidence="2" key="1">
    <citation type="journal article" date="2017" name="PLoS ONE">
        <title>The Agassiz's desert tortoise genome provides a resource for the conservation of a threatened species.</title>
        <authorList>
            <person name="Tollis M."/>
            <person name="DeNardo D.F."/>
            <person name="Cornelius J.A."/>
            <person name="Dolby G.A."/>
            <person name="Edwards T."/>
            <person name="Henen B.T."/>
            <person name="Karl A.E."/>
            <person name="Murphy R.W."/>
            <person name="Kusumi K."/>
        </authorList>
    </citation>
    <scope>NUCLEOTIDE SEQUENCE [LARGE SCALE GENOMIC DNA]</scope>
</reference>
<keyword evidence="2" id="KW-1185">Reference proteome</keyword>
<evidence type="ECO:0000313" key="1">
    <source>
        <dbReference type="Ensembl" id="ENSGAGP00000018839.1"/>
    </source>
</evidence>
<proteinExistence type="predicted"/>